<comment type="caution">
    <text evidence="1">The sequence shown here is derived from an EMBL/GenBank/DDBJ whole genome shotgun (WGS) entry which is preliminary data.</text>
</comment>
<sequence length="58" mass="6365">MLRDAMLCWDAALEPPSDRSTLWRALGDPTEAALLSAGARLGLDRTALDRQRPRSGGW</sequence>
<evidence type="ECO:0000313" key="2">
    <source>
        <dbReference type="Proteomes" id="UP001631993"/>
    </source>
</evidence>
<dbReference type="InterPro" id="IPR023299">
    <property type="entry name" value="ATPase_P-typ_cyto_dom_N"/>
</dbReference>
<dbReference type="Proteomes" id="UP001631993">
    <property type="component" value="Unassembled WGS sequence"/>
</dbReference>
<gene>
    <name evidence="1" type="ORF">ACKI1S_22330</name>
</gene>
<dbReference type="RefSeq" id="WP_369280568.1">
    <property type="nucleotide sequence ID" value="NZ_JBJVMW010000025.1"/>
</dbReference>
<organism evidence="1 2">
    <name type="scientific">Streptomyces galilaeus</name>
    <dbReference type="NCBI Taxonomy" id="33899"/>
    <lineage>
        <taxon>Bacteria</taxon>
        <taxon>Bacillati</taxon>
        <taxon>Actinomycetota</taxon>
        <taxon>Actinomycetes</taxon>
        <taxon>Kitasatosporales</taxon>
        <taxon>Streptomycetaceae</taxon>
        <taxon>Streptomyces</taxon>
    </lineage>
</organism>
<reference evidence="1 2" key="1">
    <citation type="submission" date="2024-12" db="EMBL/GenBank/DDBJ databases">
        <title>Forecasting of Potato common scab and diversities of Pathogenic streptomyces spp. in china.</title>
        <authorList>
            <person name="Handique U."/>
            <person name="Wu J."/>
        </authorList>
    </citation>
    <scope>NUCLEOTIDE SEQUENCE [LARGE SCALE GENOMIC DNA]</scope>
    <source>
        <strain evidence="1 2">ZRIMU1585</strain>
    </source>
</reference>
<keyword evidence="2" id="KW-1185">Reference proteome</keyword>
<protein>
    <submittedName>
        <fullName evidence="1">Uncharacterized protein</fullName>
    </submittedName>
</protein>
<accession>A0ABW9IM05</accession>
<dbReference type="Gene3D" id="3.40.1110.10">
    <property type="entry name" value="Calcium-transporting ATPase, cytoplasmic domain N"/>
    <property type="match status" value="1"/>
</dbReference>
<dbReference type="EMBL" id="JBJVNE010000011">
    <property type="protein sequence ID" value="MFM9648881.1"/>
    <property type="molecule type" value="Genomic_DNA"/>
</dbReference>
<evidence type="ECO:0000313" key="1">
    <source>
        <dbReference type="EMBL" id="MFM9648881.1"/>
    </source>
</evidence>
<dbReference type="SUPFAM" id="SSF81660">
    <property type="entry name" value="Metal cation-transporting ATPase, ATP-binding domain N"/>
    <property type="match status" value="1"/>
</dbReference>
<name>A0ABW9IM05_STRGJ</name>
<proteinExistence type="predicted"/>